<dbReference type="RefSeq" id="WP_206294510.1">
    <property type="nucleotide sequence ID" value="NZ_CP063458.1"/>
</dbReference>
<dbReference type="Proteomes" id="UP000593765">
    <property type="component" value="Chromosome"/>
</dbReference>
<evidence type="ECO:0000313" key="4">
    <source>
        <dbReference type="Proteomes" id="UP000593765"/>
    </source>
</evidence>
<dbReference type="SUPFAM" id="SSF48452">
    <property type="entry name" value="TPR-like"/>
    <property type="match status" value="1"/>
</dbReference>
<proteinExistence type="predicted"/>
<dbReference type="KEGG" id="hbs:IPV69_08035"/>
<evidence type="ECO:0008006" key="5">
    <source>
        <dbReference type="Google" id="ProtNLM"/>
    </source>
</evidence>
<organism evidence="3 4">
    <name type="scientific">Humisphaera borealis</name>
    <dbReference type="NCBI Taxonomy" id="2807512"/>
    <lineage>
        <taxon>Bacteria</taxon>
        <taxon>Pseudomonadati</taxon>
        <taxon>Planctomycetota</taxon>
        <taxon>Phycisphaerae</taxon>
        <taxon>Tepidisphaerales</taxon>
        <taxon>Tepidisphaeraceae</taxon>
        <taxon>Humisphaera</taxon>
    </lineage>
</organism>
<feature type="compositionally biased region" description="Pro residues" evidence="1">
    <location>
        <begin position="54"/>
        <end position="71"/>
    </location>
</feature>
<feature type="signal peptide" evidence="2">
    <location>
        <begin position="1"/>
        <end position="22"/>
    </location>
</feature>
<dbReference type="AlphaFoldDB" id="A0A7M2X0V9"/>
<evidence type="ECO:0000313" key="3">
    <source>
        <dbReference type="EMBL" id="QOV91294.1"/>
    </source>
</evidence>
<dbReference type="Gene3D" id="1.25.40.10">
    <property type="entry name" value="Tetratricopeptide repeat domain"/>
    <property type="match status" value="1"/>
</dbReference>
<keyword evidence="2" id="KW-0732">Signal</keyword>
<accession>A0A7M2X0V9</accession>
<dbReference type="EMBL" id="CP063458">
    <property type="protein sequence ID" value="QOV91294.1"/>
    <property type="molecule type" value="Genomic_DNA"/>
</dbReference>
<feature type="region of interest" description="Disordered" evidence="1">
    <location>
        <begin position="39"/>
        <end position="71"/>
    </location>
</feature>
<sequence>MNRPPRLPARARMLLAASIGLAASSVGVTASLFAQSPPLSPAPLTPPNRTQPSPVTPAPAAPALPSLPLPTPATIPADAAPQAGVGESEAEDARIAVAQRMAQAAYEIVQADVTARDAAAWQQSIAFLEAARRLDPKEQRYPRLQAEAYSQLGDFDGAATSLEAYLALRGDDDTARLKLIEYYVAKMQTTDAKLKYLTSLLDKPSISNELKSRCATFAAVILGERSVRLQVEMTDRALALDPLNIYARRLEYAQLLSAGAGPEYRVKSLFALLRCNPSQVHVLEGIGHELAAAGLTREALDWMASAKNLSIYLAQPDPNFFVEYASQLYINGLLKDAEDGVGIVLQADPRNIDAWFLLLTLRRSAGLQVAFDQDLDRAKVVLESRMGALASKLESEASVATTRPAAAGVEEPNFAGAFAPSRGPGANIAADGRVESAPTGQRLADTITRVKKANPDVRADFISAVTDLAWFEVYFNRSATASRNWITTLSDLVPAEDLALVRLRGWFEILENRQAEAMKTLWSIRDRDALAAMGVSRLLGQGNWTSAAGKPATRPASQDPIITAQNLINRFPNGLLGAMLIAEFKDRKLSAQPQPYGAELKKIAATFPLELLQIIIQPDKFYVPVGTATKLPYRLGEPLLANVAIRNLSDFDLPVGPEGIIKPDLWFDTRVSLGEERVYPMSGYDKIVGPLVLKRRGSTSQVVRMDQGKMTEELRERPAASVNIFVTVMTNPMVRPDFRVAPGPSGMRRQFSRSLIRGGMPIFNEPQRKKLLEGLKGLPNEKMWTLEVLAAIVQQSRGLDSEPTVQRAAPEFLEQIRLAQNDRVPQVAAFASFTLMKLLEPEKTAEKARLVSAMATSSAWEGRMAAIWAARDLPADERKKIVGPLTSDTEELVKAAATADMKLAAVAATRPASQPATKPAPATGPSEGPALPPGTGTPSLPLPGQ</sequence>
<reference evidence="3 4" key="1">
    <citation type="submission" date="2020-10" db="EMBL/GenBank/DDBJ databases">
        <title>Wide distribution of Phycisphaera-like planctomycetes from WD2101 soil group in peatlands and genome analysis of the first cultivated representative.</title>
        <authorList>
            <person name="Dedysh S.N."/>
            <person name="Beletsky A.V."/>
            <person name="Ivanova A."/>
            <person name="Kulichevskaya I.S."/>
            <person name="Suzina N.E."/>
            <person name="Philippov D.A."/>
            <person name="Rakitin A.L."/>
            <person name="Mardanov A.V."/>
            <person name="Ravin N.V."/>
        </authorList>
    </citation>
    <scope>NUCLEOTIDE SEQUENCE [LARGE SCALE GENOMIC DNA]</scope>
    <source>
        <strain evidence="3 4">M1803</strain>
    </source>
</reference>
<protein>
    <recommendedName>
        <fullName evidence="5">Tetratricopeptide repeat protein</fullName>
    </recommendedName>
</protein>
<evidence type="ECO:0000256" key="2">
    <source>
        <dbReference type="SAM" id="SignalP"/>
    </source>
</evidence>
<name>A0A7M2X0V9_9BACT</name>
<dbReference type="InterPro" id="IPR011990">
    <property type="entry name" value="TPR-like_helical_dom_sf"/>
</dbReference>
<feature type="chain" id="PRO_5034596435" description="Tetratricopeptide repeat protein" evidence="2">
    <location>
        <begin position="23"/>
        <end position="945"/>
    </location>
</feature>
<gene>
    <name evidence="3" type="ORF">IPV69_08035</name>
</gene>
<evidence type="ECO:0000256" key="1">
    <source>
        <dbReference type="SAM" id="MobiDB-lite"/>
    </source>
</evidence>
<feature type="region of interest" description="Disordered" evidence="1">
    <location>
        <begin position="907"/>
        <end position="945"/>
    </location>
</feature>
<keyword evidence="4" id="KW-1185">Reference proteome</keyword>